<dbReference type="PANTHER" id="PTHR30231">
    <property type="entry name" value="DNA POLYMERASE III SUBUNIT EPSILON"/>
    <property type="match status" value="1"/>
</dbReference>
<evidence type="ECO:0000259" key="6">
    <source>
        <dbReference type="SMART" id="SM00479"/>
    </source>
</evidence>
<dbReference type="GO" id="GO:0003677">
    <property type="term" value="F:DNA binding"/>
    <property type="evidence" value="ECO:0007669"/>
    <property type="project" value="InterPro"/>
</dbReference>
<keyword evidence="2" id="KW-0378">Hydrolase</keyword>
<dbReference type="GO" id="GO:0003887">
    <property type="term" value="F:DNA-directed DNA polymerase activity"/>
    <property type="evidence" value="ECO:0007669"/>
    <property type="project" value="InterPro"/>
</dbReference>
<dbReference type="GO" id="GO:0006260">
    <property type="term" value="P:DNA replication"/>
    <property type="evidence" value="ECO:0007669"/>
    <property type="project" value="InterPro"/>
</dbReference>
<evidence type="ECO:0000256" key="1">
    <source>
        <dbReference type="ARBA" id="ARBA00022722"/>
    </source>
</evidence>
<evidence type="ECO:0000313" key="7">
    <source>
        <dbReference type="EMBL" id="MBC8209188.1"/>
    </source>
</evidence>
<evidence type="ECO:0000256" key="4">
    <source>
        <dbReference type="ARBA" id="ARBA00025483"/>
    </source>
</evidence>
<keyword evidence="1" id="KW-0540">Nuclease</keyword>
<dbReference type="InterPro" id="IPR012337">
    <property type="entry name" value="RNaseH-like_sf"/>
</dbReference>
<protein>
    <submittedName>
        <fullName evidence="7">3'-5' exonuclease</fullName>
    </submittedName>
</protein>
<keyword evidence="3 7" id="KW-0269">Exonuclease</keyword>
<organism evidence="7 8">
    <name type="scientific">Candidatus Desulfatifera sulfidica</name>
    <dbReference type="NCBI Taxonomy" id="2841691"/>
    <lineage>
        <taxon>Bacteria</taxon>
        <taxon>Pseudomonadati</taxon>
        <taxon>Thermodesulfobacteriota</taxon>
        <taxon>Desulfobulbia</taxon>
        <taxon>Desulfobulbales</taxon>
        <taxon>Desulfobulbaceae</taxon>
        <taxon>Candidatus Desulfatifera</taxon>
    </lineage>
</organism>
<dbReference type="InterPro" id="IPR036397">
    <property type="entry name" value="RNaseH_sf"/>
</dbReference>
<evidence type="ECO:0000256" key="5">
    <source>
        <dbReference type="ARBA" id="ARBA00026073"/>
    </source>
</evidence>
<dbReference type="Gene3D" id="3.30.420.10">
    <property type="entry name" value="Ribonuclease H-like superfamily/Ribonuclease H"/>
    <property type="match status" value="1"/>
</dbReference>
<dbReference type="AlphaFoldDB" id="A0A8J6N8Z4"/>
<dbReference type="Proteomes" id="UP000599024">
    <property type="component" value="Unassembled WGS sequence"/>
</dbReference>
<sequence length="237" mass="26981">MVAIFSKFPWLKEPHPLIARNREAFENFDQSQPLNDYTFVVCDTELTGLDRRRDEIVSIGAVMIRNLQIDLSSSFHSYIRPDNLEHTRATLVHRITPGQLEEAPPLNVVLPAFVEFLGSSLLVGHHIALDMTFLNRASKKVLGGTLVNPGIDTMRMAQGYRRVLLGHYHQHGESQTGYSLDALSREYRLPLFKPHDALEDAMQTAYLFLFLLKKFRKGGLLTLKDIYQAGRVGSLRY</sequence>
<dbReference type="SUPFAM" id="SSF53098">
    <property type="entry name" value="Ribonuclease H-like"/>
    <property type="match status" value="1"/>
</dbReference>
<dbReference type="InterPro" id="IPR006054">
    <property type="entry name" value="DnaQ"/>
</dbReference>
<dbReference type="EMBL" id="JACNLK010000080">
    <property type="protein sequence ID" value="MBC8209188.1"/>
    <property type="molecule type" value="Genomic_DNA"/>
</dbReference>
<feature type="domain" description="Exonuclease" evidence="6">
    <location>
        <begin position="38"/>
        <end position="217"/>
    </location>
</feature>
<reference evidence="7 8" key="1">
    <citation type="submission" date="2020-08" db="EMBL/GenBank/DDBJ databases">
        <title>Bridging the membrane lipid divide: bacteria of the FCB group superphylum have the potential to synthesize archaeal ether lipids.</title>
        <authorList>
            <person name="Villanueva L."/>
            <person name="Von Meijenfeldt F.A.B."/>
            <person name="Westbye A.B."/>
            <person name="Yadav S."/>
            <person name="Hopmans E.C."/>
            <person name="Dutilh B.E."/>
            <person name="Sinninghe Damste J.S."/>
        </authorList>
    </citation>
    <scope>NUCLEOTIDE SEQUENCE [LARGE SCALE GENOMIC DNA]</scope>
    <source>
        <strain evidence="7">NIOZ-UU81</strain>
    </source>
</reference>
<proteinExistence type="predicted"/>
<dbReference type="InterPro" id="IPR013520">
    <property type="entry name" value="Ribonucl_H"/>
</dbReference>
<gene>
    <name evidence="7" type="ORF">H8E79_08500</name>
</gene>
<dbReference type="NCBIfam" id="TIGR00573">
    <property type="entry name" value="dnaq"/>
    <property type="match status" value="1"/>
</dbReference>
<evidence type="ECO:0000256" key="3">
    <source>
        <dbReference type="ARBA" id="ARBA00022839"/>
    </source>
</evidence>
<dbReference type="GO" id="GO:0005829">
    <property type="term" value="C:cytosol"/>
    <property type="evidence" value="ECO:0007669"/>
    <property type="project" value="TreeGrafter"/>
</dbReference>
<dbReference type="Pfam" id="PF00929">
    <property type="entry name" value="RNase_T"/>
    <property type="match status" value="1"/>
</dbReference>
<name>A0A8J6N8Z4_9BACT</name>
<dbReference type="FunFam" id="3.30.420.10:FF:000045">
    <property type="entry name" value="3'-5' exonuclease DinG"/>
    <property type="match status" value="1"/>
</dbReference>
<accession>A0A8J6N8Z4</accession>
<dbReference type="PANTHER" id="PTHR30231:SF4">
    <property type="entry name" value="PROTEIN NEN2"/>
    <property type="match status" value="1"/>
</dbReference>
<comment type="function">
    <text evidence="4">DNA polymerase III is a complex, multichain enzyme responsible for most of the replicative synthesis in bacteria. The epsilon subunit contain the editing function and is a proofreading 3'-5' exonuclease.</text>
</comment>
<dbReference type="SMART" id="SM00479">
    <property type="entry name" value="EXOIII"/>
    <property type="match status" value="1"/>
</dbReference>
<comment type="subunit">
    <text evidence="5">DNA polymerase III contains a core (composed of alpha, epsilon and theta chains) that associates with a tau subunit. This core dimerizes to form the POLIII' complex. PolIII' associates with the gamma complex (composed of gamma, delta, delta', psi and chi chains) and with the beta chain to form the complete DNA polymerase III complex.</text>
</comment>
<evidence type="ECO:0000313" key="8">
    <source>
        <dbReference type="Proteomes" id="UP000599024"/>
    </source>
</evidence>
<comment type="caution">
    <text evidence="7">The sequence shown here is derived from an EMBL/GenBank/DDBJ whole genome shotgun (WGS) entry which is preliminary data.</text>
</comment>
<evidence type="ECO:0000256" key="2">
    <source>
        <dbReference type="ARBA" id="ARBA00022801"/>
    </source>
</evidence>
<dbReference type="CDD" id="cd06127">
    <property type="entry name" value="DEDDh"/>
    <property type="match status" value="1"/>
</dbReference>
<dbReference type="GO" id="GO:0008408">
    <property type="term" value="F:3'-5' exonuclease activity"/>
    <property type="evidence" value="ECO:0007669"/>
    <property type="project" value="TreeGrafter"/>
</dbReference>